<evidence type="ECO:0000313" key="5">
    <source>
        <dbReference type="EMBL" id="SKC59257.1"/>
    </source>
</evidence>
<dbReference type="Gene3D" id="3.40.50.300">
    <property type="entry name" value="P-loop containing nucleotide triphosphate hydrolases"/>
    <property type="match status" value="1"/>
</dbReference>
<dbReference type="Proteomes" id="UP000190961">
    <property type="component" value="Unassembled WGS sequence"/>
</dbReference>
<dbReference type="GO" id="GO:0016887">
    <property type="term" value="F:ATP hydrolysis activity"/>
    <property type="evidence" value="ECO:0007669"/>
    <property type="project" value="TreeGrafter"/>
</dbReference>
<dbReference type="SMART" id="SM00382">
    <property type="entry name" value="AAA"/>
    <property type="match status" value="1"/>
</dbReference>
<keyword evidence="2" id="KW-0547">Nucleotide-binding</keyword>
<dbReference type="InterPro" id="IPR037257">
    <property type="entry name" value="T2SS_E_N_sf"/>
</dbReference>
<dbReference type="Pfam" id="PF00437">
    <property type="entry name" value="T2SSE"/>
    <property type="match status" value="1"/>
</dbReference>
<accession>A0A1T5K690</accession>
<dbReference type="CDD" id="cd01129">
    <property type="entry name" value="PulE-GspE-like"/>
    <property type="match status" value="1"/>
</dbReference>
<dbReference type="STRING" id="688867.SAMN05660236_1865"/>
<gene>
    <name evidence="5" type="ORF">SAMN05660236_1865</name>
</gene>
<name>A0A1T5K690_9BACT</name>
<dbReference type="SUPFAM" id="SSF52540">
    <property type="entry name" value="P-loop containing nucleoside triphosphate hydrolases"/>
    <property type="match status" value="1"/>
</dbReference>
<evidence type="ECO:0000313" key="6">
    <source>
        <dbReference type="Proteomes" id="UP000190961"/>
    </source>
</evidence>
<dbReference type="Gene3D" id="3.30.300.160">
    <property type="entry name" value="Type II secretion system, protein E, N-terminal domain"/>
    <property type="match status" value="1"/>
</dbReference>
<proteinExistence type="inferred from homology"/>
<dbReference type="SUPFAM" id="SSF160246">
    <property type="entry name" value="EspE N-terminal domain-like"/>
    <property type="match status" value="1"/>
</dbReference>
<evidence type="ECO:0000256" key="3">
    <source>
        <dbReference type="ARBA" id="ARBA00022840"/>
    </source>
</evidence>
<dbReference type="InterPro" id="IPR007831">
    <property type="entry name" value="T2SS_GspE_N"/>
</dbReference>
<dbReference type="Pfam" id="PF05157">
    <property type="entry name" value="MshEN"/>
    <property type="match status" value="1"/>
</dbReference>
<organism evidence="5 6">
    <name type="scientific">Ohtaekwangia koreensis</name>
    <dbReference type="NCBI Taxonomy" id="688867"/>
    <lineage>
        <taxon>Bacteria</taxon>
        <taxon>Pseudomonadati</taxon>
        <taxon>Bacteroidota</taxon>
        <taxon>Cytophagia</taxon>
        <taxon>Cytophagales</taxon>
        <taxon>Fulvivirgaceae</taxon>
        <taxon>Ohtaekwangia</taxon>
    </lineage>
</organism>
<dbReference type="GO" id="GO:0005524">
    <property type="term" value="F:ATP binding"/>
    <property type="evidence" value="ECO:0007669"/>
    <property type="project" value="UniProtKB-KW"/>
</dbReference>
<feature type="domain" description="Bacterial type II secretion system protein E" evidence="4">
    <location>
        <begin position="299"/>
        <end position="313"/>
    </location>
</feature>
<dbReference type="InterPro" id="IPR001482">
    <property type="entry name" value="T2SS/T4SS_dom"/>
</dbReference>
<evidence type="ECO:0000256" key="2">
    <source>
        <dbReference type="ARBA" id="ARBA00022741"/>
    </source>
</evidence>
<evidence type="ECO:0000256" key="1">
    <source>
        <dbReference type="ARBA" id="ARBA00006611"/>
    </source>
</evidence>
<dbReference type="GO" id="GO:0005886">
    <property type="term" value="C:plasma membrane"/>
    <property type="evidence" value="ECO:0007669"/>
    <property type="project" value="TreeGrafter"/>
</dbReference>
<comment type="similarity">
    <text evidence="1">Belongs to the GSP E family.</text>
</comment>
<dbReference type="PANTHER" id="PTHR30258:SF1">
    <property type="entry name" value="PROTEIN TRANSPORT PROTEIN HOFB HOMOLOG"/>
    <property type="match status" value="1"/>
</dbReference>
<dbReference type="AlphaFoldDB" id="A0A1T5K690"/>
<protein>
    <submittedName>
        <fullName evidence="5">Type IV pilus assembly protein PilB</fullName>
    </submittedName>
</protein>
<keyword evidence="3" id="KW-0067">ATP-binding</keyword>
<dbReference type="OrthoDB" id="9808272at2"/>
<dbReference type="Gene3D" id="3.30.450.90">
    <property type="match status" value="1"/>
</dbReference>
<sequence length="480" mass="54368">MPNLSDITVDHETKKVISSDLAWHYRILPHRVTSDYLELFIEDSKSNKGLHDELEIVLGRKIKLISCEASTIEKALALHYVRNVTKTEDQRISKVEISQKDFVSELITEARLLKSSDIHIEIYEQKCRIRLRIDGKLAERIVLNKAEYPALINKIKIMAGMDISERRLPQDGRIFFNRSGLKFDIRVSVLPTLHGEKIVLRILGNNAAEINLSELGLSTVDYSRYSESIRKPNGIVLISGPTGSGKTTTLYATLKLLNKETDNILTVEDPIEYTLEGINQVQVKEDIGLSFSKALRTFLRQDPDVIMVGEIRDTETANLAIRAALTGHLVLSTIHTNSAWGTISRLIDMGIPSFLLANTLNATLAQRLVRLLCPHCKQKVFANEQIFPTSFKHKNVIKEHFIAKGCKECFFTGFKGRKAIYEVIPVDNHVSDFILSNAKNVSDYFRSQRIKTLQESALEVLINGETSIEEIYPFLLDEQY</sequence>
<dbReference type="InterPro" id="IPR027417">
    <property type="entry name" value="P-loop_NTPase"/>
</dbReference>
<keyword evidence="6" id="KW-1185">Reference proteome</keyword>
<evidence type="ECO:0000259" key="4">
    <source>
        <dbReference type="PROSITE" id="PS00662"/>
    </source>
</evidence>
<reference evidence="5 6" key="1">
    <citation type="submission" date="2017-02" db="EMBL/GenBank/DDBJ databases">
        <authorList>
            <person name="Peterson S.W."/>
        </authorList>
    </citation>
    <scope>NUCLEOTIDE SEQUENCE [LARGE SCALE GENOMIC DNA]</scope>
    <source>
        <strain evidence="5 6">DSM 25262</strain>
    </source>
</reference>
<dbReference type="InterPro" id="IPR003593">
    <property type="entry name" value="AAA+_ATPase"/>
</dbReference>
<dbReference type="PROSITE" id="PS00662">
    <property type="entry name" value="T2SP_E"/>
    <property type="match status" value="1"/>
</dbReference>
<dbReference type="PANTHER" id="PTHR30258">
    <property type="entry name" value="TYPE II SECRETION SYSTEM PROTEIN GSPE-RELATED"/>
    <property type="match status" value="1"/>
</dbReference>
<dbReference type="RefSeq" id="WP_079686377.1">
    <property type="nucleotide sequence ID" value="NZ_FUZU01000001.1"/>
</dbReference>
<dbReference type="EMBL" id="FUZU01000001">
    <property type="protein sequence ID" value="SKC59257.1"/>
    <property type="molecule type" value="Genomic_DNA"/>
</dbReference>